<evidence type="ECO:0008006" key="4">
    <source>
        <dbReference type="Google" id="ProtNLM"/>
    </source>
</evidence>
<dbReference type="AlphaFoldDB" id="A0AAV6R862"/>
<keyword evidence="3" id="KW-1185">Reference proteome</keyword>
<evidence type="ECO:0000256" key="1">
    <source>
        <dbReference type="SAM" id="MobiDB-lite"/>
    </source>
</evidence>
<proteinExistence type="predicted"/>
<protein>
    <recommendedName>
        <fullName evidence="4">C2H2-type domain-containing protein</fullName>
    </recommendedName>
</protein>
<feature type="region of interest" description="Disordered" evidence="1">
    <location>
        <begin position="814"/>
        <end position="836"/>
    </location>
</feature>
<comment type="caution">
    <text evidence="2">The sequence shown here is derived from an EMBL/GenBank/DDBJ whole genome shotgun (WGS) entry which is preliminary data.</text>
</comment>
<dbReference type="Proteomes" id="UP000693946">
    <property type="component" value="Linkage Group LG20"/>
</dbReference>
<dbReference type="EMBL" id="JAGKHQ010000013">
    <property type="protein sequence ID" value="KAG7500162.1"/>
    <property type="molecule type" value="Genomic_DNA"/>
</dbReference>
<name>A0AAV6R862_SOLSE</name>
<gene>
    <name evidence="2" type="ORF">JOB18_010762</name>
</gene>
<accession>A0AAV6R862</accession>
<organism evidence="2 3">
    <name type="scientific">Solea senegalensis</name>
    <name type="common">Senegalese sole</name>
    <dbReference type="NCBI Taxonomy" id="28829"/>
    <lineage>
        <taxon>Eukaryota</taxon>
        <taxon>Metazoa</taxon>
        <taxon>Chordata</taxon>
        <taxon>Craniata</taxon>
        <taxon>Vertebrata</taxon>
        <taxon>Euteleostomi</taxon>
        <taxon>Actinopterygii</taxon>
        <taxon>Neopterygii</taxon>
        <taxon>Teleostei</taxon>
        <taxon>Neoteleostei</taxon>
        <taxon>Acanthomorphata</taxon>
        <taxon>Carangaria</taxon>
        <taxon>Pleuronectiformes</taxon>
        <taxon>Pleuronectoidei</taxon>
        <taxon>Soleidae</taxon>
        <taxon>Solea</taxon>
    </lineage>
</organism>
<evidence type="ECO:0000313" key="3">
    <source>
        <dbReference type="Proteomes" id="UP000693946"/>
    </source>
</evidence>
<evidence type="ECO:0000313" key="2">
    <source>
        <dbReference type="EMBL" id="KAG7500162.1"/>
    </source>
</evidence>
<sequence length="852" mass="96417">MRRSLTTLAVGQTLASLVLITRHTNEVYSRDWIHQHKITLRRIFTVSLCRDTEQPKNSNATDCLSNVPAAPSGGGSSNPIPLYAESVCRCWIQIYTTFYNCSMQSSEAQKAVSSKSELFESLKVYLTNRKRLQPIIGLGSIVECVKVGAHSREVLYLCAVCVCRLGKADMRNHIMGSLHRYNYIKAWHPHLLSEWKENSDLSKLAWPLMEIAKKIEGKEGVGEVQLFEVEGAVFQRMATLSERDAVTFLRDCQGQPERNAETPPVQLKESPIQSQRIVLLGQNQQQWTEKSIKAEFMHDPPLMQSAVAPHMKTEGCLRNTSAPQLDSCSFLNVYTGTKPIIGLFCVVECRSDNGHTCVFLCHCCRIRFNKKDINVHLTSSSHLNNYLMETHPEQVEILLEDNYEPSEFLQSLARKVEREEGRGELKVINVPESLCIQMTGKSYHWCIKMLCSSGTQTSSQTNKITLQDGDMPDKHAVMLSKWAQKGKKTNTVFKVSLPLKRGALLLERMSFCEDDFPMVQSPASGVSPSLENLTEDKLDYDAGSFEITHTEHNITTLPQPDLYSRDTHQYMEAEINNTDTWYQEVDSYFANNEYLSQSEDKTWTDQKAYQESNNTRQYGSQETSGIKLEKDLKNENPQNVGWSHALSHTQDWSSYNFPHGQEGVYTQQWYGSASQNTVGTSQKVSRDDCWMEMSSDAPQLYQQLPQNQYMAPDHNNYQTGCVGHHGSSAEVAPPYVDSARINMCPYLGAVPAQIAPEIIPHAPETEQRQMYMAFMTSHVQTTPQSYMMQPVACQAIQIDHRGMHNPNYYHEPTWHVPDPHNNSSSGGGGWDLPQSSTLIPPVQSTYYGSYFE</sequence>
<reference evidence="2 3" key="1">
    <citation type="journal article" date="2021" name="Sci. Rep.">
        <title>Chromosome anchoring in Senegalese sole (Solea senegalensis) reveals sex-associated markers and genome rearrangements in flatfish.</title>
        <authorList>
            <person name="Guerrero-Cozar I."/>
            <person name="Gomez-Garrido J."/>
            <person name="Berbel C."/>
            <person name="Martinez-Blanch J.F."/>
            <person name="Alioto T."/>
            <person name="Claros M.G."/>
            <person name="Gagnaire P.A."/>
            <person name="Manchado M."/>
        </authorList>
    </citation>
    <scope>NUCLEOTIDE SEQUENCE [LARGE SCALE GENOMIC DNA]</scope>
    <source>
        <strain evidence="2">Sse05_10M</strain>
    </source>
</reference>